<dbReference type="Proteomes" id="UP000824094">
    <property type="component" value="Unassembled WGS sequence"/>
</dbReference>
<protein>
    <submittedName>
        <fullName evidence="1">Glycerophosphodiester phosphodiesterase</fullName>
    </submittedName>
</protein>
<dbReference type="InterPro" id="IPR017946">
    <property type="entry name" value="PLC-like_Pdiesterase_TIM-brl"/>
</dbReference>
<accession>A0A9D1MIR4</accession>
<sequence length="211" mass="23409">MITAHGGALGTGRNTYKYFEEMTKHPEIEAIEVDIRRAGGKLWLGHVIVPFSTKKRIPLEFVLDFCKQQNKRVNCDVKSGGMVADVVKLAKSMNAVENIYFTGSVKKDEIGLLDGADVYLNASFFPYQLNAANVSKIAEYVRSLGSPCVKGLNVNYKFCDENLRGLLVEAGLGLSVYTVDDLTELQKIVNAGYDNVTTNQPLKAYEFLKQQ</sequence>
<dbReference type="Gene3D" id="3.20.20.190">
    <property type="entry name" value="Phosphatidylinositol (PI) phosphodiesterase"/>
    <property type="match status" value="1"/>
</dbReference>
<comment type="caution">
    <text evidence="1">The sequence shown here is derived from an EMBL/GenBank/DDBJ whole genome shotgun (WGS) entry which is preliminary data.</text>
</comment>
<reference evidence="1" key="2">
    <citation type="journal article" date="2021" name="PeerJ">
        <title>Extensive microbial diversity within the chicken gut microbiome revealed by metagenomics and culture.</title>
        <authorList>
            <person name="Gilroy R."/>
            <person name="Ravi A."/>
            <person name="Getino M."/>
            <person name="Pursley I."/>
            <person name="Horton D.L."/>
            <person name="Alikhan N.F."/>
            <person name="Baker D."/>
            <person name="Gharbi K."/>
            <person name="Hall N."/>
            <person name="Watson M."/>
            <person name="Adriaenssens E.M."/>
            <person name="Foster-Nyarko E."/>
            <person name="Jarju S."/>
            <person name="Secka A."/>
            <person name="Antonio M."/>
            <person name="Oren A."/>
            <person name="Chaudhuri R.R."/>
            <person name="La Ragione R."/>
            <person name="Hildebrand F."/>
            <person name="Pallen M.J."/>
        </authorList>
    </citation>
    <scope>NUCLEOTIDE SEQUENCE</scope>
    <source>
        <strain evidence="1">18911</strain>
    </source>
</reference>
<dbReference type="CDD" id="cd08556">
    <property type="entry name" value="GDPD"/>
    <property type="match status" value="1"/>
</dbReference>
<dbReference type="AlphaFoldDB" id="A0A9D1MIR4"/>
<organism evidence="1 2">
    <name type="scientific">Candidatus Stercoripulliclostridium merdigallinarum</name>
    <dbReference type="NCBI Taxonomy" id="2840951"/>
    <lineage>
        <taxon>Bacteria</taxon>
        <taxon>Bacillati</taxon>
        <taxon>Bacillota</taxon>
        <taxon>Clostridia</taxon>
        <taxon>Eubacteriales</taxon>
        <taxon>Candidatus Stercoripulliclostridium</taxon>
    </lineage>
</organism>
<name>A0A9D1MIR4_9FIRM</name>
<reference evidence="1" key="1">
    <citation type="submission" date="2020-10" db="EMBL/GenBank/DDBJ databases">
        <authorList>
            <person name="Gilroy R."/>
        </authorList>
    </citation>
    <scope>NUCLEOTIDE SEQUENCE</scope>
    <source>
        <strain evidence="1">18911</strain>
    </source>
</reference>
<proteinExistence type="predicted"/>
<dbReference type="EMBL" id="DVNF01000153">
    <property type="protein sequence ID" value="HIU60783.1"/>
    <property type="molecule type" value="Genomic_DNA"/>
</dbReference>
<dbReference type="GO" id="GO:0008081">
    <property type="term" value="F:phosphoric diester hydrolase activity"/>
    <property type="evidence" value="ECO:0007669"/>
    <property type="project" value="InterPro"/>
</dbReference>
<evidence type="ECO:0000313" key="1">
    <source>
        <dbReference type="EMBL" id="HIU60783.1"/>
    </source>
</evidence>
<dbReference type="SUPFAM" id="SSF51695">
    <property type="entry name" value="PLC-like phosphodiesterases"/>
    <property type="match status" value="1"/>
</dbReference>
<evidence type="ECO:0000313" key="2">
    <source>
        <dbReference type="Proteomes" id="UP000824094"/>
    </source>
</evidence>
<dbReference type="GO" id="GO:0006629">
    <property type="term" value="P:lipid metabolic process"/>
    <property type="evidence" value="ECO:0007669"/>
    <property type="project" value="InterPro"/>
</dbReference>
<gene>
    <name evidence="1" type="ORF">IAB05_05275</name>
</gene>